<keyword evidence="1" id="KW-0472">Membrane</keyword>
<dbReference type="AlphaFoldDB" id="A0A0P7B1U7"/>
<reference evidence="2 3" key="1">
    <citation type="submission" date="2015-09" db="EMBL/GenBank/DDBJ databases">
        <title>Genome sequence of the marine flavobacterium Croceitalea dokdonensis DOKDO 023 that contains proton- and sodium-pumping rhodopsins.</title>
        <authorList>
            <person name="Kwon S.-K."/>
            <person name="Lee H.K."/>
            <person name="Kwak M.-J."/>
            <person name="Kim J.F."/>
        </authorList>
    </citation>
    <scope>NUCLEOTIDE SEQUENCE [LARGE SCALE GENOMIC DNA]</scope>
    <source>
        <strain evidence="2 3">DOKDO 023</strain>
    </source>
</reference>
<dbReference type="RefSeq" id="WP_054557413.1">
    <property type="nucleotide sequence ID" value="NZ_LDJX01000001.1"/>
</dbReference>
<dbReference type="STRING" id="1300341.I595_84"/>
<name>A0A0P7B1U7_9FLAO</name>
<proteinExistence type="predicted"/>
<organism evidence="2 3">
    <name type="scientific">Croceitalea dokdonensis DOKDO 023</name>
    <dbReference type="NCBI Taxonomy" id="1300341"/>
    <lineage>
        <taxon>Bacteria</taxon>
        <taxon>Pseudomonadati</taxon>
        <taxon>Bacteroidota</taxon>
        <taxon>Flavobacteriia</taxon>
        <taxon>Flavobacteriales</taxon>
        <taxon>Flavobacteriaceae</taxon>
        <taxon>Croceitalea</taxon>
    </lineage>
</organism>
<dbReference type="Pfam" id="PF13858">
    <property type="entry name" value="DUF4199"/>
    <property type="match status" value="1"/>
</dbReference>
<gene>
    <name evidence="2" type="ORF">I595_84</name>
</gene>
<keyword evidence="1" id="KW-0812">Transmembrane</keyword>
<dbReference type="Proteomes" id="UP000050280">
    <property type="component" value="Unassembled WGS sequence"/>
</dbReference>
<feature type="transmembrane region" description="Helical" evidence="1">
    <location>
        <begin position="44"/>
        <end position="64"/>
    </location>
</feature>
<feature type="transmembrane region" description="Helical" evidence="1">
    <location>
        <begin position="84"/>
        <end position="105"/>
    </location>
</feature>
<feature type="transmembrane region" description="Helical" evidence="1">
    <location>
        <begin position="144"/>
        <end position="169"/>
    </location>
</feature>
<evidence type="ECO:0000313" key="2">
    <source>
        <dbReference type="EMBL" id="KPM33182.1"/>
    </source>
</evidence>
<protein>
    <recommendedName>
        <fullName evidence="4">DUF4199 domain-containing protein</fullName>
    </recommendedName>
</protein>
<comment type="caution">
    <text evidence="2">The sequence shown here is derived from an EMBL/GenBank/DDBJ whole genome shotgun (WGS) entry which is preliminary data.</text>
</comment>
<keyword evidence="1" id="KW-1133">Transmembrane helix</keyword>
<dbReference type="OrthoDB" id="1122768at2"/>
<dbReference type="InterPro" id="IPR025250">
    <property type="entry name" value="DUF4199"/>
</dbReference>
<keyword evidence="3" id="KW-1185">Reference proteome</keyword>
<sequence>MEDNKTSTGKVALKYGIIFGLITVVFTFMLYTQDLHYQLDLQRIIITVIISLVFIAVAAVLGMLEFKKANNGFMSIGQGLKIGIGAALISGIIAGLFNILLTQVIDPDTQQKALEYSAEMMRDAGMTAAQIDQQLEGAKNQSPFTGLVVGLISSIIFGFLGSIIPALVIKKSEPEY</sequence>
<accession>A0A0P7B1U7</accession>
<feature type="transmembrane region" description="Helical" evidence="1">
    <location>
        <begin position="12"/>
        <end position="32"/>
    </location>
</feature>
<dbReference type="EMBL" id="LDJX01000001">
    <property type="protein sequence ID" value="KPM33182.1"/>
    <property type="molecule type" value="Genomic_DNA"/>
</dbReference>
<evidence type="ECO:0000256" key="1">
    <source>
        <dbReference type="SAM" id="Phobius"/>
    </source>
</evidence>
<evidence type="ECO:0008006" key="4">
    <source>
        <dbReference type="Google" id="ProtNLM"/>
    </source>
</evidence>
<evidence type="ECO:0000313" key="3">
    <source>
        <dbReference type="Proteomes" id="UP000050280"/>
    </source>
</evidence>